<evidence type="ECO:0000313" key="1">
    <source>
        <dbReference type="EMBL" id="DAG05829.1"/>
    </source>
</evidence>
<sequence>MNINVLIDKLKNDTGLNGYLGKVYPDTLLRDSILNNSLNTFNLYSGCHITINFANICNMWNSTPILVNDQFADIGYRIPDQIMDRFKELGVEIKNASIIASNRNILPNVYSRGMVDDIKVFSWKHRESINYPKARVKFKAPHTIVAIGYGMFNSYYSPNETYNVVLECTHPKNLSTISFGLQSYFEDLCKYDILINLYNNDLRNLKVDLGSSSVDLQLENFQNAESDRKELLALIKQKAATDHTEIMMNI</sequence>
<protein>
    <submittedName>
        <fullName evidence="1">Uncharacterized protein</fullName>
    </submittedName>
</protein>
<organism evidence="1">
    <name type="scientific">Myoviridae sp. ctkfK18</name>
    <dbReference type="NCBI Taxonomy" id="2825165"/>
    <lineage>
        <taxon>Viruses</taxon>
        <taxon>Duplodnaviria</taxon>
        <taxon>Heunggongvirae</taxon>
        <taxon>Uroviricota</taxon>
        <taxon>Caudoviricetes</taxon>
    </lineage>
</organism>
<reference evidence="1" key="1">
    <citation type="journal article" date="2021" name="Proc. Natl. Acad. Sci. U.S.A.">
        <title>A Catalog of Tens of Thousands of Viruses from Human Metagenomes Reveals Hidden Associations with Chronic Diseases.</title>
        <authorList>
            <person name="Tisza M.J."/>
            <person name="Buck C.B."/>
        </authorList>
    </citation>
    <scope>NUCLEOTIDE SEQUENCE</scope>
    <source>
        <strain evidence="1">CtkfK18</strain>
    </source>
</reference>
<accession>A0A8S5VGE7</accession>
<name>A0A8S5VGE7_9CAUD</name>
<dbReference type="EMBL" id="BK016265">
    <property type="protein sequence ID" value="DAG05829.1"/>
    <property type="molecule type" value="Genomic_DNA"/>
</dbReference>
<proteinExistence type="predicted"/>